<dbReference type="GeneID" id="82846605"/>
<reference evidence="9 10" key="1">
    <citation type="submission" date="2012-06" db="EMBL/GenBank/DDBJ databases">
        <title>Draft Genome Sequence of Lactobacillus hominis Strain CRBIP 24.179T, isolated from human intestine.</title>
        <authorList>
            <person name="Cousin S."/>
            <person name="Ma L."/>
            <person name="Bizet C."/>
            <person name="Loux V."/>
            <person name="Bouchier C."/>
            <person name="Clermont D."/>
            <person name="Creno S."/>
        </authorList>
    </citation>
    <scope>NUCLEOTIDE SEQUENCE [LARGE SCALE GENOMIC DNA]</scope>
    <source>
        <strain evidence="10">CRBIP 24.179T</strain>
    </source>
</reference>
<dbReference type="InterPro" id="IPR036095">
    <property type="entry name" value="PTS_EIIB-like_sf"/>
</dbReference>
<comment type="caution">
    <text evidence="9">The sequence shown here is derived from an EMBL/GenBank/DDBJ whole genome shotgun (WGS) entry which is preliminary data.</text>
</comment>
<evidence type="ECO:0000256" key="5">
    <source>
        <dbReference type="ARBA" id="ARBA00022683"/>
    </source>
</evidence>
<dbReference type="InterPro" id="IPR013012">
    <property type="entry name" value="PTS_EIIB_3"/>
</dbReference>
<dbReference type="SUPFAM" id="SSF52794">
    <property type="entry name" value="PTS system IIB component-like"/>
    <property type="match status" value="1"/>
</dbReference>
<dbReference type="InterPro" id="IPR003501">
    <property type="entry name" value="PTS_EIIB_2/3"/>
</dbReference>
<dbReference type="GO" id="GO:0009401">
    <property type="term" value="P:phosphoenolpyruvate-dependent sugar phosphotransferase system"/>
    <property type="evidence" value="ECO:0007669"/>
    <property type="project" value="UniProtKB-KW"/>
</dbReference>
<keyword evidence="1" id="KW-0813">Transport</keyword>
<dbReference type="GO" id="GO:0016301">
    <property type="term" value="F:kinase activity"/>
    <property type="evidence" value="ECO:0007669"/>
    <property type="project" value="UniProtKB-KW"/>
</dbReference>
<dbReference type="Pfam" id="PF02302">
    <property type="entry name" value="PTS_IIB"/>
    <property type="match status" value="1"/>
</dbReference>
<evidence type="ECO:0000313" key="9">
    <source>
        <dbReference type="EMBL" id="CCI81329.1"/>
    </source>
</evidence>
<dbReference type="EC" id="2.7.1.69" evidence="9"/>
<evidence type="ECO:0000256" key="4">
    <source>
        <dbReference type="ARBA" id="ARBA00022679"/>
    </source>
</evidence>
<dbReference type="InterPro" id="IPR051819">
    <property type="entry name" value="PTS_sugar-specific_EIIB"/>
</dbReference>
<keyword evidence="10" id="KW-1185">Reference proteome</keyword>
<sequence length="107" mass="11558">MAEKTIMLACAAGMSTSLLVSKMQNAAKAEGKDYKIFATAASGIQDELDKDHPDVLMLGPQVQYMKDSVQKMTDAAGIPLAVINMQDYGMMNGEKVLHTAMELMGEK</sequence>
<dbReference type="STRING" id="1423758.FC41_GL001240"/>
<dbReference type="RefSeq" id="WP_008470040.1">
    <property type="nucleotide sequence ID" value="NZ_AYZP01000003.1"/>
</dbReference>
<feature type="modified residue" description="Phosphocysteine; by EIIA" evidence="7">
    <location>
        <position position="10"/>
    </location>
</feature>
<evidence type="ECO:0000256" key="1">
    <source>
        <dbReference type="ARBA" id="ARBA00022448"/>
    </source>
</evidence>
<keyword evidence="6" id="KW-0418">Kinase</keyword>
<keyword evidence="5" id="KW-0598">Phosphotransferase system</keyword>
<dbReference type="PANTHER" id="PTHR34581">
    <property type="entry name" value="PTS SYSTEM N,N'-DIACETYLCHITOBIOSE-SPECIFIC EIIB COMPONENT"/>
    <property type="match status" value="1"/>
</dbReference>
<dbReference type="Proteomes" id="UP000009320">
    <property type="component" value="Unassembled WGS sequence"/>
</dbReference>
<name>I7L9F1_9LACO</name>
<dbReference type="AlphaFoldDB" id="I7L9F1"/>
<dbReference type="PANTHER" id="PTHR34581:SF2">
    <property type="entry name" value="PTS SYSTEM N,N'-DIACETYLCHITOBIOSE-SPECIFIC EIIB COMPONENT"/>
    <property type="match status" value="1"/>
</dbReference>
<feature type="domain" description="PTS EIIB type-3" evidence="8">
    <location>
        <begin position="3"/>
        <end position="107"/>
    </location>
</feature>
<dbReference type="PATRIC" id="fig|1423758.3.peg.1253"/>
<keyword evidence="4 9" id="KW-0808">Transferase</keyword>
<keyword evidence="3" id="KW-0762">Sugar transport</keyword>
<accession>I7L9F1</accession>
<dbReference type="Gene3D" id="3.40.50.2300">
    <property type="match status" value="1"/>
</dbReference>
<evidence type="ECO:0000256" key="3">
    <source>
        <dbReference type="ARBA" id="ARBA00022597"/>
    </source>
</evidence>
<evidence type="ECO:0000313" key="10">
    <source>
        <dbReference type="Proteomes" id="UP000009320"/>
    </source>
</evidence>
<dbReference type="EMBL" id="CAKE01000002">
    <property type="protein sequence ID" value="CCI81329.1"/>
    <property type="molecule type" value="Genomic_DNA"/>
</dbReference>
<gene>
    <name evidence="9" type="ORF">BN55_07155</name>
</gene>
<dbReference type="CDD" id="cd05564">
    <property type="entry name" value="PTS_IIB_chitobiose_lichenan"/>
    <property type="match status" value="1"/>
</dbReference>
<evidence type="ECO:0000256" key="7">
    <source>
        <dbReference type="PROSITE-ProRule" id="PRU00423"/>
    </source>
</evidence>
<proteinExistence type="predicted"/>
<dbReference type="GO" id="GO:0008982">
    <property type="term" value="F:protein-N(PI)-phosphohistidine-sugar phosphotransferase activity"/>
    <property type="evidence" value="ECO:0007669"/>
    <property type="project" value="InterPro"/>
</dbReference>
<dbReference type="PROSITE" id="PS51100">
    <property type="entry name" value="PTS_EIIB_TYPE_3"/>
    <property type="match status" value="1"/>
</dbReference>
<evidence type="ECO:0000256" key="6">
    <source>
        <dbReference type="ARBA" id="ARBA00022777"/>
    </source>
</evidence>
<dbReference type="OrthoDB" id="9808134at2"/>
<keyword evidence="2" id="KW-0597">Phosphoprotein</keyword>
<organism evidence="9 10">
    <name type="scientific">Lactobacillus hominis DSM 23910 = CRBIP 24.179</name>
    <dbReference type="NCBI Taxonomy" id="1423758"/>
    <lineage>
        <taxon>Bacteria</taxon>
        <taxon>Bacillati</taxon>
        <taxon>Bacillota</taxon>
        <taxon>Bacilli</taxon>
        <taxon>Lactobacillales</taxon>
        <taxon>Lactobacillaceae</taxon>
        <taxon>Lactobacillus</taxon>
    </lineage>
</organism>
<evidence type="ECO:0000256" key="2">
    <source>
        <dbReference type="ARBA" id="ARBA00022553"/>
    </source>
</evidence>
<dbReference type="eggNOG" id="COG1440">
    <property type="taxonomic scope" value="Bacteria"/>
</dbReference>
<protein>
    <submittedName>
        <fullName evidence="9">Protein-N(Pi)-phosphohistidine--sugar phosphotransferase</fullName>
        <ecNumber evidence="9">2.7.1.69</ecNumber>
    </submittedName>
</protein>
<evidence type="ECO:0000259" key="8">
    <source>
        <dbReference type="PROSITE" id="PS51100"/>
    </source>
</evidence>